<accession>A0A1U7CXC0</accession>
<keyword evidence="2" id="KW-1185">Reference proteome</keyword>
<organism evidence="1 2">
    <name type="scientific">Paludisphaera borealis</name>
    <dbReference type="NCBI Taxonomy" id="1387353"/>
    <lineage>
        <taxon>Bacteria</taxon>
        <taxon>Pseudomonadati</taxon>
        <taxon>Planctomycetota</taxon>
        <taxon>Planctomycetia</taxon>
        <taxon>Isosphaerales</taxon>
        <taxon>Isosphaeraceae</taxon>
        <taxon>Paludisphaera</taxon>
    </lineage>
</organism>
<sequence length="219" mass="22861">MKKHHFVPGHVAILEERALLSGGFRFPAALGGSNTLGFKGALVLTSRTYSNVQSQINTAILNFNKSVLNLYNQQKGFTDTFDAKIGVGTYGTGGNDWSYGNGTALAKLDAKIASLEFKLPYGGGLSTNNPTGGAGLSNRTALTTLNPASSSESVGNLSVAELLENAVANSTTQQELQSNLEQVRIQTLARTSTTTTGILPSYVAAFGPAGSHAFGTKNT</sequence>
<dbReference type="RefSeq" id="WP_076349929.1">
    <property type="nucleotide sequence ID" value="NZ_CP019082.1"/>
</dbReference>
<reference evidence="2" key="1">
    <citation type="submission" date="2016-12" db="EMBL/GenBank/DDBJ databases">
        <title>Comparative genomics of four Isosphaeraceae planctomycetes: a common pool of plasmids and glycoside hydrolase genes.</title>
        <authorList>
            <person name="Ivanova A."/>
        </authorList>
    </citation>
    <scope>NUCLEOTIDE SEQUENCE [LARGE SCALE GENOMIC DNA]</scope>
    <source>
        <strain evidence="2">PX4</strain>
    </source>
</reference>
<dbReference type="EMBL" id="CP019082">
    <property type="protein sequence ID" value="APW63600.1"/>
    <property type="molecule type" value="Genomic_DNA"/>
</dbReference>
<evidence type="ECO:0000313" key="1">
    <source>
        <dbReference type="EMBL" id="APW63600.1"/>
    </source>
</evidence>
<dbReference type="Proteomes" id="UP000186309">
    <property type="component" value="Chromosome"/>
</dbReference>
<name>A0A1U7CXC0_9BACT</name>
<dbReference type="AlphaFoldDB" id="A0A1U7CXC0"/>
<proteinExistence type="predicted"/>
<dbReference type="STRING" id="1387353.BSF38_05173"/>
<protein>
    <submittedName>
        <fullName evidence="1">Uncharacterized protein</fullName>
    </submittedName>
</protein>
<evidence type="ECO:0000313" key="2">
    <source>
        <dbReference type="Proteomes" id="UP000186309"/>
    </source>
</evidence>
<dbReference type="KEGG" id="pbor:BSF38_05173"/>
<dbReference type="OrthoDB" id="9827930at2"/>
<gene>
    <name evidence="1" type="ORF">BSF38_05173</name>
</gene>